<protein>
    <submittedName>
        <fullName evidence="1">Uncharacterized protein</fullName>
    </submittedName>
</protein>
<proteinExistence type="predicted"/>
<gene>
    <name evidence="1" type="ORF">MM415B02408_0008</name>
</gene>
<evidence type="ECO:0000313" key="1">
    <source>
        <dbReference type="EMBL" id="QJA90276.1"/>
    </source>
</evidence>
<organism evidence="1">
    <name type="scientific">viral metagenome</name>
    <dbReference type="NCBI Taxonomy" id="1070528"/>
    <lineage>
        <taxon>unclassified sequences</taxon>
        <taxon>metagenomes</taxon>
        <taxon>organismal metagenomes</taxon>
    </lineage>
</organism>
<name>A0A6M3L699_9ZZZZ</name>
<dbReference type="Gene3D" id="1.10.10.2910">
    <property type="match status" value="1"/>
</dbReference>
<sequence length="94" mass="11199">MVRRVKVLGSTYRVTYKRRMENDAIGYAKHVEKQIDIAANIAPESQRQTLLHECVHAIDNEHQFKWKEDMVERVTNAFYGFMIDNKEFIREIVK</sequence>
<dbReference type="EMBL" id="MT142902">
    <property type="protein sequence ID" value="QJA90276.1"/>
    <property type="molecule type" value="Genomic_DNA"/>
</dbReference>
<reference evidence="1" key="1">
    <citation type="submission" date="2020-03" db="EMBL/GenBank/DDBJ databases">
        <title>The deep terrestrial virosphere.</title>
        <authorList>
            <person name="Holmfeldt K."/>
            <person name="Nilsson E."/>
            <person name="Simone D."/>
            <person name="Lopez-Fernandez M."/>
            <person name="Wu X."/>
            <person name="de Brujin I."/>
            <person name="Lundin D."/>
            <person name="Andersson A."/>
            <person name="Bertilsson S."/>
            <person name="Dopson M."/>
        </authorList>
    </citation>
    <scope>NUCLEOTIDE SEQUENCE</scope>
    <source>
        <strain evidence="1">MM415B02408</strain>
    </source>
</reference>
<accession>A0A6M3L699</accession>
<dbReference type="AlphaFoldDB" id="A0A6M3L699"/>